<dbReference type="OMA" id="CEENRTF"/>
<protein>
    <submittedName>
        <fullName evidence="10">Urea transporter, erythrocyte</fullName>
    </submittedName>
</protein>
<comment type="subcellular location">
    <subcellularLocation>
        <location evidence="1">Cell membrane</location>
        <topology evidence="1">Multi-pass membrane protein</topology>
    </subcellularLocation>
</comment>
<dbReference type="Gene3D" id="1.10.3430.10">
    <property type="entry name" value="Ammonium transporter AmtB like domains"/>
    <property type="match status" value="1"/>
</dbReference>
<evidence type="ECO:0000256" key="9">
    <source>
        <dbReference type="SAM" id="Phobius"/>
    </source>
</evidence>
<comment type="similarity">
    <text evidence="2">Belongs to the urea transporter family.</text>
</comment>
<feature type="transmembrane region" description="Helical" evidence="9">
    <location>
        <begin position="17"/>
        <end position="35"/>
    </location>
</feature>
<evidence type="ECO:0000256" key="8">
    <source>
        <dbReference type="SAM" id="MobiDB-lite"/>
    </source>
</evidence>
<dbReference type="GO" id="GO:0015204">
    <property type="term" value="F:urea transmembrane transporter activity"/>
    <property type="evidence" value="ECO:0007669"/>
    <property type="project" value="InterPro"/>
</dbReference>
<keyword evidence="3" id="KW-1003">Cell membrane</keyword>
<dbReference type="InterPro" id="IPR004937">
    <property type="entry name" value="Urea_transporter"/>
</dbReference>
<feature type="transmembrane region" description="Helical" evidence="9">
    <location>
        <begin position="115"/>
        <end position="134"/>
    </location>
</feature>
<evidence type="ECO:0000256" key="7">
    <source>
        <dbReference type="ARBA" id="ARBA00033993"/>
    </source>
</evidence>
<evidence type="ECO:0000256" key="2">
    <source>
        <dbReference type="ARBA" id="ARBA00005914"/>
    </source>
</evidence>
<keyword evidence="6 9" id="KW-0472">Membrane</keyword>
<feature type="transmembrane region" description="Helical" evidence="9">
    <location>
        <begin position="146"/>
        <end position="163"/>
    </location>
</feature>
<proteinExistence type="inferred from homology"/>
<dbReference type="AlphaFoldDB" id="A0A067RHN0"/>
<evidence type="ECO:0000256" key="5">
    <source>
        <dbReference type="ARBA" id="ARBA00022989"/>
    </source>
</evidence>
<evidence type="ECO:0000313" key="11">
    <source>
        <dbReference type="Proteomes" id="UP000027135"/>
    </source>
</evidence>
<dbReference type="STRING" id="136037.A0A067RHN0"/>
<sequence length="214" mass="23007">MYFITVSVFSDSFKSDFIVQVFSGVVLSMSQVYGVSQAPTAILIYLAVIVYSPISAAFAVLGAAIGTLTGLLLTDVDTYAVAGGVYDGTWGFNGLLSAMCLGGVFFVLNWPATIAVVLCSFLSTFIMNVLISPFAEAGLSPMSLPFNLGALLFLCVSSSGYLVRPNAVTFPEKHRQEYRSLHLQETQEESPPTSNLNDKDEGMEKNVLSEVKIV</sequence>
<evidence type="ECO:0000256" key="6">
    <source>
        <dbReference type="ARBA" id="ARBA00023136"/>
    </source>
</evidence>
<feature type="transmembrane region" description="Helical" evidence="9">
    <location>
        <begin position="88"/>
        <end position="108"/>
    </location>
</feature>
<accession>A0A067RHN0</accession>
<evidence type="ECO:0000256" key="3">
    <source>
        <dbReference type="ARBA" id="ARBA00022475"/>
    </source>
</evidence>
<dbReference type="eggNOG" id="ENOG502QWSG">
    <property type="taxonomic scope" value="Eukaryota"/>
</dbReference>
<name>A0A067RHN0_ZOONE</name>
<dbReference type="GO" id="GO:0005886">
    <property type="term" value="C:plasma membrane"/>
    <property type="evidence" value="ECO:0007669"/>
    <property type="project" value="UniProtKB-SubCell"/>
</dbReference>
<keyword evidence="4 9" id="KW-0812">Transmembrane</keyword>
<keyword evidence="5 9" id="KW-1133">Transmembrane helix</keyword>
<keyword evidence="11" id="KW-1185">Reference proteome</keyword>
<comment type="catalytic activity">
    <reaction evidence="7">
        <text>urea(in) = urea(out)</text>
        <dbReference type="Rhea" id="RHEA:32799"/>
        <dbReference type="ChEBI" id="CHEBI:16199"/>
    </reaction>
</comment>
<dbReference type="InParanoid" id="A0A067RHN0"/>
<reference evidence="10 11" key="1">
    <citation type="journal article" date="2014" name="Nat. Commun.">
        <title>Molecular traces of alternative social organization in a termite genome.</title>
        <authorList>
            <person name="Terrapon N."/>
            <person name="Li C."/>
            <person name="Robertson H.M."/>
            <person name="Ji L."/>
            <person name="Meng X."/>
            <person name="Booth W."/>
            <person name="Chen Z."/>
            <person name="Childers C.P."/>
            <person name="Glastad K.M."/>
            <person name="Gokhale K."/>
            <person name="Gowin J."/>
            <person name="Gronenberg W."/>
            <person name="Hermansen R.A."/>
            <person name="Hu H."/>
            <person name="Hunt B.G."/>
            <person name="Huylmans A.K."/>
            <person name="Khalil S.M."/>
            <person name="Mitchell R.D."/>
            <person name="Munoz-Torres M.C."/>
            <person name="Mustard J.A."/>
            <person name="Pan H."/>
            <person name="Reese J.T."/>
            <person name="Scharf M.E."/>
            <person name="Sun F."/>
            <person name="Vogel H."/>
            <person name="Xiao J."/>
            <person name="Yang W."/>
            <person name="Yang Z."/>
            <person name="Yang Z."/>
            <person name="Zhou J."/>
            <person name="Zhu J."/>
            <person name="Brent C.S."/>
            <person name="Elsik C.G."/>
            <person name="Goodisman M.A."/>
            <person name="Liberles D.A."/>
            <person name="Roe R.M."/>
            <person name="Vargo E.L."/>
            <person name="Vilcinskas A."/>
            <person name="Wang J."/>
            <person name="Bornberg-Bauer E."/>
            <person name="Korb J."/>
            <person name="Zhang G."/>
            <person name="Liebig J."/>
        </authorList>
    </citation>
    <scope>NUCLEOTIDE SEQUENCE [LARGE SCALE GENOMIC DNA]</scope>
    <source>
        <tissue evidence="10">Whole organism</tissue>
    </source>
</reference>
<gene>
    <name evidence="10" type="ORF">L798_07378</name>
</gene>
<dbReference type="Pfam" id="PF03253">
    <property type="entry name" value="UT"/>
    <property type="match status" value="1"/>
</dbReference>
<organism evidence="10 11">
    <name type="scientific">Zootermopsis nevadensis</name>
    <name type="common">Dampwood termite</name>
    <dbReference type="NCBI Taxonomy" id="136037"/>
    <lineage>
        <taxon>Eukaryota</taxon>
        <taxon>Metazoa</taxon>
        <taxon>Ecdysozoa</taxon>
        <taxon>Arthropoda</taxon>
        <taxon>Hexapoda</taxon>
        <taxon>Insecta</taxon>
        <taxon>Pterygota</taxon>
        <taxon>Neoptera</taxon>
        <taxon>Polyneoptera</taxon>
        <taxon>Dictyoptera</taxon>
        <taxon>Blattodea</taxon>
        <taxon>Blattoidea</taxon>
        <taxon>Termitoidae</taxon>
        <taxon>Termopsidae</taxon>
        <taxon>Zootermopsis</taxon>
    </lineage>
</organism>
<evidence type="ECO:0000256" key="1">
    <source>
        <dbReference type="ARBA" id="ARBA00004651"/>
    </source>
</evidence>
<dbReference type="EMBL" id="KK852676">
    <property type="protein sequence ID" value="KDR18686.1"/>
    <property type="molecule type" value="Genomic_DNA"/>
</dbReference>
<dbReference type="PANTHER" id="PTHR10464:SF4">
    <property type="entry name" value="UREA TRANSPORTER"/>
    <property type="match status" value="1"/>
</dbReference>
<dbReference type="InterPro" id="IPR029020">
    <property type="entry name" value="Ammonium/urea_transptr"/>
</dbReference>
<evidence type="ECO:0000313" key="10">
    <source>
        <dbReference type="EMBL" id="KDR18686.1"/>
    </source>
</evidence>
<evidence type="ECO:0000256" key="4">
    <source>
        <dbReference type="ARBA" id="ARBA00022692"/>
    </source>
</evidence>
<feature type="region of interest" description="Disordered" evidence="8">
    <location>
        <begin position="182"/>
        <end position="201"/>
    </location>
</feature>
<feature type="transmembrane region" description="Helical" evidence="9">
    <location>
        <begin position="42"/>
        <end position="68"/>
    </location>
</feature>
<dbReference type="Proteomes" id="UP000027135">
    <property type="component" value="Unassembled WGS sequence"/>
</dbReference>
<dbReference type="PANTHER" id="PTHR10464">
    <property type="entry name" value="UREA TRANSPORTER"/>
    <property type="match status" value="1"/>
</dbReference>